<evidence type="ECO:0000256" key="5">
    <source>
        <dbReference type="ARBA" id="ARBA00022989"/>
    </source>
</evidence>
<evidence type="ECO:0000256" key="2">
    <source>
        <dbReference type="ARBA" id="ARBA00004829"/>
    </source>
</evidence>
<dbReference type="GO" id="GO:0016117">
    <property type="term" value="P:carotenoid biosynthetic process"/>
    <property type="evidence" value="ECO:0007669"/>
    <property type="project" value="UniProtKB-KW"/>
</dbReference>
<dbReference type="AlphaFoldDB" id="A0A2V5L3T0"/>
<accession>A0A2V5L3T0</accession>
<sequence length="119" mass="12699">MSYGLLSLYFMAGSALLLLLALRVRRISMRSVLPALGFSLAVLLVLTAVFDNVMIGSGLFDYGRQTRLGPRLGLAPIEDFSYPVSVVLFAPALWWLAGGRPPAASVREPSVTSTNGAGQ</sequence>
<name>A0A2V5L3T0_9MICC</name>
<keyword evidence="11" id="KW-1185">Reference proteome</keyword>
<gene>
    <name evidence="10" type="ORF">CVV68_19340</name>
</gene>
<dbReference type="Proteomes" id="UP000247832">
    <property type="component" value="Unassembled WGS sequence"/>
</dbReference>
<evidence type="ECO:0000256" key="7">
    <source>
        <dbReference type="ARBA" id="ARBA00023235"/>
    </source>
</evidence>
<reference evidence="10 11" key="1">
    <citation type="submission" date="2018-05" db="EMBL/GenBank/DDBJ databases">
        <title>Genetic diversity of glacier-inhabiting Cryobacterium bacteria in China and description of Cryobacterium mengkeensis sp. nov. and Arthrobacter glacialis sp. nov.</title>
        <authorList>
            <person name="Liu Q."/>
            <person name="Xin Y.-H."/>
        </authorList>
    </citation>
    <scope>NUCLEOTIDE SEQUENCE [LARGE SCALE GENOMIC DNA]</scope>
    <source>
        <strain evidence="10 11">LI2</strain>
    </source>
</reference>
<evidence type="ECO:0000313" key="10">
    <source>
        <dbReference type="EMBL" id="PYI65172.1"/>
    </source>
</evidence>
<evidence type="ECO:0000313" key="11">
    <source>
        <dbReference type="Proteomes" id="UP000247832"/>
    </source>
</evidence>
<dbReference type="Pfam" id="PF18916">
    <property type="entry name" value="Lycopene_cyc"/>
    <property type="match status" value="1"/>
</dbReference>
<feature type="transmembrane region" description="Helical" evidence="8">
    <location>
        <begin position="6"/>
        <end position="24"/>
    </location>
</feature>
<feature type="domain" description="Lycopene cyclase" evidence="9">
    <location>
        <begin position="12"/>
        <end position="92"/>
    </location>
</feature>
<evidence type="ECO:0000256" key="3">
    <source>
        <dbReference type="ARBA" id="ARBA00022692"/>
    </source>
</evidence>
<keyword evidence="6 8" id="KW-0472">Membrane</keyword>
<keyword evidence="7" id="KW-0413">Isomerase</keyword>
<feature type="transmembrane region" description="Helical" evidence="8">
    <location>
        <begin position="80"/>
        <end position="97"/>
    </location>
</feature>
<feature type="transmembrane region" description="Helical" evidence="8">
    <location>
        <begin position="36"/>
        <end position="60"/>
    </location>
</feature>
<evidence type="ECO:0000256" key="1">
    <source>
        <dbReference type="ARBA" id="ARBA00004141"/>
    </source>
</evidence>
<dbReference type="EMBL" id="QJVD01000029">
    <property type="protein sequence ID" value="PYI65172.1"/>
    <property type="molecule type" value="Genomic_DNA"/>
</dbReference>
<keyword evidence="5 8" id="KW-1133">Transmembrane helix</keyword>
<dbReference type="RefSeq" id="WP_110502638.1">
    <property type="nucleotide sequence ID" value="NZ_QJVD01000029.1"/>
</dbReference>
<dbReference type="GO" id="GO:0016020">
    <property type="term" value="C:membrane"/>
    <property type="evidence" value="ECO:0007669"/>
    <property type="project" value="UniProtKB-SubCell"/>
</dbReference>
<dbReference type="GO" id="GO:0016872">
    <property type="term" value="F:intramolecular lyase activity"/>
    <property type="evidence" value="ECO:0007669"/>
    <property type="project" value="InterPro"/>
</dbReference>
<comment type="caution">
    <text evidence="10">The sequence shown here is derived from an EMBL/GenBank/DDBJ whole genome shotgun (WGS) entry which is preliminary data.</text>
</comment>
<comment type="subcellular location">
    <subcellularLocation>
        <location evidence="1">Membrane</location>
        <topology evidence="1">Multi-pass membrane protein</topology>
    </subcellularLocation>
</comment>
<keyword evidence="4" id="KW-0125">Carotenoid biosynthesis</keyword>
<evidence type="ECO:0000259" key="9">
    <source>
        <dbReference type="Pfam" id="PF18916"/>
    </source>
</evidence>
<proteinExistence type="predicted"/>
<evidence type="ECO:0000256" key="8">
    <source>
        <dbReference type="SAM" id="Phobius"/>
    </source>
</evidence>
<evidence type="ECO:0000256" key="4">
    <source>
        <dbReference type="ARBA" id="ARBA00022746"/>
    </source>
</evidence>
<dbReference type="NCBIfam" id="TIGR03462">
    <property type="entry name" value="CarR_dom_SF"/>
    <property type="match status" value="1"/>
</dbReference>
<protein>
    <submittedName>
        <fullName evidence="10">Lycopene cyclase domain-containing protein</fullName>
    </submittedName>
</protein>
<evidence type="ECO:0000256" key="6">
    <source>
        <dbReference type="ARBA" id="ARBA00023136"/>
    </source>
</evidence>
<dbReference type="GO" id="GO:0045436">
    <property type="term" value="F:lycopene beta cyclase activity"/>
    <property type="evidence" value="ECO:0007669"/>
    <property type="project" value="UniProtKB-ARBA"/>
</dbReference>
<dbReference type="InterPro" id="IPR017825">
    <property type="entry name" value="Lycopene_cyclase_dom"/>
</dbReference>
<organism evidence="10 11">
    <name type="scientific">Arthrobacter livingstonensis</name>
    <dbReference type="NCBI Taxonomy" id="670078"/>
    <lineage>
        <taxon>Bacteria</taxon>
        <taxon>Bacillati</taxon>
        <taxon>Actinomycetota</taxon>
        <taxon>Actinomycetes</taxon>
        <taxon>Micrococcales</taxon>
        <taxon>Micrococcaceae</taxon>
        <taxon>Arthrobacter</taxon>
    </lineage>
</organism>
<keyword evidence="3 8" id="KW-0812">Transmembrane</keyword>
<comment type="pathway">
    <text evidence="2">Carotenoid biosynthesis.</text>
</comment>